<dbReference type="FunFam" id="2.30.42.10:FF:000038">
    <property type="entry name" value="Multiple PDZ domain protein isoform X1"/>
    <property type="match status" value="1"/>
</dbReference>
<reference evidence="3" key="1">
    <citation type="submission" date="2025-08" db="UniProtKB">
        <authorList>
            <consortium name="Ensembl"/>
        </authorList>
    </citation>
    <scope>IDENTIFICATION</scope>
</reference>
<protein>
    <recommendedName>
        <fullName evidence="2">PDZ domain-containing protein</fullName>
    </recommendedName>
</protein>
<feature type="domain" description="PDZ" evidence="2">
    <location>
        <begin position="215"/>
        <end position="298"/>
    </location>
</feature>
<accession>A0A8C2CBS4</accession>
<proteinExistence type="predicted"/>
<feature type="domain" description="PDZ" evidence="2">
    <location>
        <begin position="475"/>
        <end position="560"/>
    </location>
</feature>
<dbReference type="InterPro" id="IPR001478">
    <property type="entry name" value="PDZ"/>
</dbReference>
<feature type="domain" description="PDZ" evidence="2">
    <location>
        <begin position="14"/>
        <end position="101"/>
    </location>
</feature>
<feature type="domain" description="PDZ" evidence="2">
    <location>
        <begin position="321"/>
        <end position="389"/>
    </location>
</feature>
<dbReference type="SUPFAM" id="SSF50156">
    <property type="entry name" value="PDZ domain-like"/>
    <property type="match status" value="5"/>
</dbReference>
<dbReference type="SMART" id="SM00228">
    <property type="entry name" value="PDZ"/>
    <property type="match status" value="4"/>
</dbReference>
<evidence type="ECO:0000313" key="3">
    <source>
        <dbReference type="Ensembl" id="ENSCCRP00020009068.1"/>
    </source>
</evidence>
<feature type="domain" description="PDZ" evidence="2">
    <location>
        <begin position="415"/>
        <end position="456"/>
    </location>
</feature>
<dbReference type="InterPro" id="IPR051342">
    <property type="entry name" value="PDZ_scaffold"/>
</dbReference>
<dbReference type="Pfam" id="PF00595">
    <property type="entry name" value="PDZ"/>
    <property type="match status" value="4"/>
</dbReference>
<dbReference type="InterPro" id="IPR036034">
    <property type="entry name" value="PDZ_sf"/>
</dbReference>
<dbReference type="PANTHER" id="PTHR19964">
    <property type="entry name" value="MULTIPLE PDZ DOMAIN PROTEIN"/>
    <property type="match status" value="1"/>
</dbReference>
<dbReference type="CDD" id="cd06672">
    <property type="entry name" value="PDZ8_MUPP1-PDZ7_PATJ-PDZ2_INAD-like"/>
    <property type="match status" value="1"/>
</dbReference>
<feature type="compositionally biased region" description="Low complexity" evidence="1">
    <location>
        <begin position="168"/>
        <end position="180"/>
    </location>
</feature>
<dbReference type="PANTHER" id="PTHR19964:SF97">
    <property type="entry name" value="PDZ DOMAIN-CONTAINING PROTEIN"/>
    <property type="match status" value="1"/>
</dbReference>
<dbReference type="Ensembl" id="ENSCCRT00020010119.1">
    <property type="protein sequence ID" value="ENSCCRP00020009068.1"/>
    <property type="gene ID" value="ENSCCRG00020004748.1"/>
</dbReference>
<name>A0A8C2CBS4_CYPCA</name>
<dbReference type="AlphaFoldDB" id="A0A8C2CBS4"/>
<feature type="region of interest" description="Disordered" evidence="1">
    <location>
        <begin position="148"/>
        <end position="188"/>
    </location>
</feature>
<evidence type="ECO:0000313" key="4">
    <source>
        <dbReference type="Proteomes" id="UP000694701"/>
    </source>
</evidence>
<sequence>MQQRYGSLPGELQMFDLDCGSHGSGLGLCLSGNRDGARGRMSVYVSEIKPDGAAAADGRVRVGDELLEINGQVLYGRSHQNATAIINNAPAKVRILLTRNKAAQKQMTPQHWSSCSNQCHIQSKALLSSCQSHVSSLNIGLPAPINATSNHKPSCHPPSHMSPGHRTPPSSAVSSADPAANQSSRTGPHNTSFLAQCSVSSDPLTSPIIAGCINTIDICKGTAGLGLSIVGGCNTVLGVIVIHEVNKDGAAHRDGRLLAGDHILEVNGIDLRMATHEEALSVLRLSPQRVRLCIYRDLGRENHSTHILQNHTPEDMWDLFGVELNLKTGQGLGLSIVGKRNDTGIFVSEIKRGGAADLDGRLLLGDQILSVNGEDMRAASQDYASALLQVHDTKHTTHENSFPPPSKIITSELYFQLGARVISINGTSTERLSVTEASALLRNSSGAVTLQVCVFRHESNHFKCSVIPHSLSMNTITLERGSAGLGFSIVGGFGSSHGDLPIYVKSIFPKGAAVEDGRLRRGDQLLKVNGQSLEGVTHSEAVELLRQTSGTVTLQVLSKTLPTC</sequence>
<organism evidence="3 4">
    <name type="scientific">Cyprinus carpio</name>
    <name type="common">Common carp</name>
    <dbReference type="NCBI Taxonomy" id="7962"/>
    <lineage>
        <taxon>Eukaryota</taxon>
        <taxon>Metazoa</taxon>
        <taxon>Chordata</taxon>
        <taxon>Craniata</taxon>
        <taxon>Vertebrata</taxon>
        <taxon>Euteleostomi</taxon>
        <taxon>Actinopterygii</taxon>
        <taxon>Neopterygii</taxon>
        <taxon>Teleostei</taxon>
        <taxon>Ostariophysi</taxon>
        <taxon>Cypriniformes</taxon>
        <taxon>Cyprinidae</taxon>
        <taxon>Cyprininae</taxon>
        <taxon>Cyprinus</taxon>
    </lineage>
</organism>
<dbReference type="Gene3D" id="2.30.42.10">
    <property type="match status" value="5"/>
</dbReference>
<evidence type="ECO:0000259" key="2">
    <source>
        <dbReference type="PROSITE" id="PS50106"/>
    </source>
</evidence>
<dbReference type="CDD" id="cd06673">
    <property type="entry name" value="PDZ10_MUPP1-PDZ8_PATJ-like"/>
    <property type="match status" value="1"/>
</dbReference>
<evidence type="ECO:0000256" key="1">
    <source>
        <dbReference type="SAM" id="MobiDB-lite"/>
    </source>
</evidence>
<dbReference type="PROSITE" id="PS50106">
    <property type="entry name" value="PDZ"/>
    <property type="match status" value="5"/>
</dbReference>
<dbReference type="Proteomes" id="UP000694701">
    <property type="component" value="Unplaced"/>
</dbReference>
<dbReference type="CDD" id="cd06676">
    <property type="entry name" value="PDZ13_MUPP1-like"/>
    <property type="match status" value="1"/>
</dbReference>
<dbReference type="CDD" id="cd06674">
    <property type="entry name" value="PDZ11_MUPP1-PDZ9_PATJ-like"/>
    <property type="match status" value="1"/>
</dbReference>